<dbReference type="PATRIC" id="fig|456.5.peg.172"/>
<keyword evidence="2" id="KW-1185">Reference proteome</keyword>
<reference evidence="1 2" key="1">
    <citation type="submission" date="2015-11" db="EMBL/GenBank/DDBJ databases">
        <title>Genomic analysis of 38 Legionella species identifies large and diverse effector repertoires.</title>
        <authorList>
            <person name="Burstein D."/>
            <person name="Amaro F."/>
            <person name="Zusman T."/>
            <person name="Lifshitz Z."/>
            <person name="Cohen O."/>
            <person name="Gilbert J.A."/>
            <person name="Pupko T."/>
            <person name="Shuman H.A."/>
            <person name="Segal G."/>
        </authorList>
    </citation>
    <scope>NUCLEOTIDE SEQUENCE [LARGE SCALE GENOMIC DNA]</scope>
    <source>
        <strain evidence="1 2">BL-540</strain>
    </source>
</reference>
<comment type="caution">
    <text evidence="1">The sequence shown here is derived from an EMBL/GenBank/DDBJ whole genome shotgun (WGS) entry which is preliminary data.</text>
</comment>
<accession>A0A0W0VFJ9</accession>
<evidence type="ECO:0000313" key="1">
    <source>
        <dbReference type="EMBL" id="KTD18933.1"/>
    </source>
</evidence>
<dbReference type="RefSeq" id="WP_375232612.1">
    <property type="nucleotide sequence ID" value="NZ_CAAAIC010000005.1"/>
</dbReference>
<dbReference type="EMBL" id="LNYJ01000003">
    <property type="protein sequence ID" value="KTD18933.1"/>
    <property type="molecule type" value="Genomic_DNA"/>
</dbReference>
<dbReference type="AlphaFoldDB" id="A0A0W0VFJ9"/>
<name>A0A0W0VFJ9_9GAMM</name>
<evidence type="ECO:0000313" key="2">
    <source>
        <dbReference type="Proteomes" id="UP000055035"/>
    </source>
</evidence>
<proteinExistence type="predicted"/>
<sequence>MNTYAQIYSCPDPETTSLKWGEIPKPWQENPYSPRPQGEEGTKFVRANILVAGTGRGVICAYRNSLGVYSIWWPVAVKIPARVDYNWIEVYGGFLCTQSLGDCQFSVAIEP</sequence>
<dbReference type="Pfam" id="PF12582">
    <property type="entry name" value="DUF3757"/>
    <property type="match status" value="1"/>
</dbReference>
<dbReference type="InterPro" id="IPR022231">
    <property type="entry name" value="DUF3757"/>
</dbReference>
<dbReference type="Proteomes" id="UP000055035">
    <property type="component" value="Unassembled WGS sequence"/>
</dbReference>
<protein>
    <submittedName>
        <fullName evidence="1">Uncharacterized protein</fullName>
    </submittedName>
</protein>
<gene>
    <name evidence="1" type="ORF">Ljor_0156</name>
</gene>
<organism evidence="1 2">
    <name type="scientific">Legionella jordanis</name>
    <dbReference type="NCBI Taxonomy" id="456"/>
    <lineage>
        <taxon>Bacteria</taxon>
        <taxon>Pseudomonadati</taxon>
        <taxon>Pseudomonadota</taxon>
        <taxon>Gammaproteobacteria</taxon>
        <taxon>Legionellales</taxon>
        <taxon>Legionellaceae</taxon>
        <taxon>Legionella</taxon>
    </lineage>
</organism>